<gene>
    <name evidence="1" type="ORF">I6N95_15890</name>
</gene>
<accession>A0A940P7I2</accession>
<organism evidence="1 2">
    <name type="scientific">Vagococcus allomyrinae</name>
    <dbReference type="NCBI Taxonomy" id="2794353"/>
    <lineage>
        <taxon>Bacteria</taxon>
        <taxon>Bacillati</taxon>
        <taxon>Bacillota</taxon>
        <taxon>Bacilli</taxon>
        <taxon>Lactobacillales</taxon>
        <taxon>Enterococcaceae</taxon>
        <taxon>Vagococcus</taxon>
    </lineage>
</organism>
<proteinExistence type="predicted"/>
<dbReference type="Pfam" id="PF14189">
    <property type="entry name" value="DUF4312"/>
    <property type="match status" value="1"/>
</dbReference>
<protein>
    <submittedName>
        <fullName evidence="1">DUF4312 family protein</fullName>
    </submittedName>
</protein>
<dbReference type="InterPro" id="IPR020037">
    <property type="entry name" value="DUF4312"/>
</dbReference>
<evidence type="ECO:0000313" key="1">
    <source>
        <dbReference type="EMBL" id="MBP1042500.1"/>
    </source>
</evidence>
<dbReference type="EMBL" id="JAEEGA010000010">
    <property type="protein sequence ID" value="MBP1042500.1"/>
    <property type="molecule type" value="Genomic_DNA"/>
</dbReference>
<reference evidence="1" key="1">
    <citation type="submission" date="2020-12" db="EMBL/GenBank/DDBJ databases">
        <title>Vagococcus allomyrinae sp. nov. and Enterococcus lavae sp. nov., isolated from the larvae of Allomyrina dichotoma.</title>
        <authorList>
            <person name="Lee S.D."/>
        </authorList>
    </citation>
    <scope>NUCLEOTIDE SEQUENCE</scope>
    <source>
        <strain evidence="1">BWB3-3</strain>
    </source>
</reference>
<dbReference type="RefSeq" id="WP_209529739.1">
    <property type="nucleotide sequence ID" value="NZ_JAEEGA010000010.1"/>
</dbReference>
<dbReference type="Proteomes" id="UP000674938">
    <property type="component" value="Unassembled WGS sequence"/>
</dbReference>
<dbReference type="NCBIfam" id="TIGR03578">
    <property type="entry name" value="EF_0831"/>
    <property type="match status" value="1"/>
</dbReference>
<dbReference type="AlphaFoldDB" id="A0A940P7I2"/>
<keyword evidence="2" id="KW-1185">Reference proteome</keyword>
<name>A0A940P7I2_9ENTE</name>
<comment type="caution">
    <text evidence="1">The sequence shown here is derived from an EMBL/GenBank/DDBJ whole genome shotgun (WGS) entry which is preliminary data.</text>
</comment>
<sequence>MENVTTKKQQIIRLEGVGEEKQQAFAHALNQIHGRILKQKNDVIARIEPISISVIKAEQETYTERFLFFLLPRTRVSYRVLLDVEVEITLVEMANVLFVETKVADPQAVPLPHWTKRIKEAIK</sequence>
<evidence type="ECO:0000313" key="2">
    <source>
        <dbReference type="Proteomes" id="UP000674938"/>
    </source>
</evidence>